<reference evidence="2 3" key="1">
    <citation type="submission" date="2016-05" db="EMBL/GenBank/DDBJ databases">
        <title>Comparative analysis of secretome profiles of manganese(II)-oxidizing ascomycete fungi.</title>
        <authorList>
            <consortium name="DOE Joint Genome Institute"/>
            <person name="Zeiner C.A."/>
            <person name="Purvine S.O."/>
            <person name="Zink E.M."/>
            <person name="Wu S."/>
            <person name="Pasa-Tolic L."/>
            <person name="Chaput D.L."/>
            <person name="Haridas S."/>
            <person name="Grigoriev I.V."/>
            <person name="Santelli C.M."/>
            <person name="Hansel C.M."/>
        </authorList>
    </citation>
    <scope>NUCLEOTIDE SEQUENCE [LARGE SCALE GENOMIC DNA]</scope>
    <source>
        <strain evidence="2 3">SRC1lrK2f</strain>
    </source>
</reference>
<evidence type="ECO:0000313" key="2">
    <source>
        <dbReference type="EMBL" id="OAG22902.1"/>
    </source>
</evidence>
<dbReference type="GeneID" id="29113869"/>
<dbReference type="KEGG" id="aalt:CC77DRAFT_1059772"/>
<keyword evidence="3" id="KW-1185">Reference proteome</keyword>
<keyword evidence="1" id="KW-1133">Transmembrane helix</keyword>
<dbReference type="EMBL" id="KV441474">
    <property type="protein sequence ID" value="OAG22902.1"/>
    <property type="molecule type" value="Genomic_DNA"/>
</dbReference>
<dbReference type="VEuPathDB" id="FungiDB:CC77DRAFT_1059772"/>
<evidence type="ECO:0000256" key="1">
    <source>
        <dbReference type="SAM" id="Phobius"/>
    </source>
</evidence>
<proteinExistence type="predicted"/>
<keyword evidence="1" id="KW-0812">Transmembrane</keyword>
<dbReference type="Proteomes" id="UP000077248">
    <property type="component" value="Unassembled WGS sequence"/>
</dbReference>
<name>A0A177DV92_ALTAL</name>
<keyword evidence="1" id="KW-0472">Membrane</keyword>
<accession>A0A177DV92</accession>
<dbReference type="AlphaFoldDB" id="A0A177DV92"/>
<evidence type="ECO:0000313" key="3">
    <source>
        <dbReference type="Proteomes" id="UP000077248"/>
    </source>
</evidence>
<organism evidence="2 3">
    <name type="scientific">Alternaria alternata</name>
    <name type="common">Alternaria rot fungus</name>
    <name type="synonym">Torula alternata</name>
    <dbReference type="NCBI Taxonomy" id="5599"/>
    <lineage>
        <taxon>Eukaryota</taxon>
        <taxon>Fungi</taxon>
        <taxon>Dikarya</taxon>
        <taxon>Ascomycota</taxon>
        <taxon>Pezizomycotina</taxon>
        <taxon>Dothideomycetes</taxon>
        <taxon>Pleosporomycetidae</taxon>
        <taxon>Pleosporales</taxon>
        <taxon>Pleosporineae</taxon>
        <taxon>Pleosporaceae</taxon>
        <taxon>Alternaria</taxon>
        <taxon>Alternaria sect. Alternaria</taxon>
        <taxon>Alternaria alternata complex</taxon>
    </lineage>
</organism>
<gene>
    <name evidence="2" type="ORF">CC77DRAFT_1059772</name>
</gene>
<protein>
    <submittedName>
        <fullName evidence="2">Uncharacterized protein</fullName>
    </submittedName>
</protein>
<sequence length="281" mass="31952">MRASLFLVCAALATEESEWSLKEAISQVAEVVYSRSKSEGVAFLFSAASGITFAMTASKFHAESSVLLSPTEKEYCSLEKPGSVDTSVTWRPYFPIPMRSSYDTSIDGEPDTMVLQPVGSRLIRYLSLALFVIILLSLSALFLPGQRHPWRRFDEVVGSNGPQYQLQLKPQNVSQWASNEDDVLDSKWFLRIDDGSIYPKELLTPEEAEYQAWLSERYPEVDAVKARGLYLDADYLSRPEENDMLIDKYFHISHCVHSMRRYWVAKETGHHICPMIFRTGT</sequence>
<dbReference type="RefSeq" id="XP_018388323.1">
    <property type="nucleotide sequence ID" value="XM_018528275.1"/>
</dbReference>
<feature type="transmembrane region" description="Helical" evidence="1">
    <location>
        <begin position="122"/>
        <end position="143"/>
    </location>
</feature>